<keyword evidence="4 11" id="KW-0489">Methyltransferase</keyword>
<keyword evidence="14" id="KW-1185">Reference proteome</keyword>
<keyword evidence="6 11" id="KW-0808">Transferase</keyword>
<dbReference type="GO" id="GO:0002098">
    <property type="term" value="P:tRNA wobble uridine modification"/>
    <property type="evidence" value="ECO:0007669"/>
    <property type="project" value="TreeGrafter"/>
</dbReference>
<dbReference type="GO" id="GO:0047151">
    <property type="term" value="F:tRNA (uracil(54)-C5)-methyltransferase activity, 5,10-methylenetetrahydrofolate-dependent"/>
    <property type="evidence" value="ECO:0007669"/>
    <property type="project" value="UniProtKB-UniRule"/>
</dbReference>
<dbReference type="GO" id="GO:0005829">
    <property type="term" value="C:cytosol"/>
    <property type="evidence" value="ECO:0007669"/>
    <property type="project" value="TreeGrafter"/>
</dbReference>
<reference evidence="14" key="1">
    <citation type="submission" date="2017-06" db="EMBL/GenBank/DDBJ databases">
        <authorList>
            <person name="Varghese N."/>
            <person name="Submissions S."/>
        </authorList>
    </citation>
    <scope>NUCLEOTIDE SEQUENCE [LARGE SCALE GENOMIC DNA]</scope>
    <source>
        <strain evidence="14">DSM 15668</strain>
    </source>
</reference>
<dbReference type="Gene3D" id="3.50.50.60">
    <property type="entry name" value="FAD/NAD(P)-binding domain"/>
    <property type="match status" value="2"/>
</dbReference>
<evidence type="ECO:0000256" key="4">
    <source>
        <dbReference type="ARBA" id="ARBA00022603"/>
    </source>
</evidence>
<comment type="catalytic activity">
    <reaction evidence="11">
        <text>uridine(54) in tRNA + (6R)-5,10-methylene-5,6,7,8-tetrahydrofolate + NADPH + H(+) = 5-methyluridine(54) in tRNA + (6S)-5,6,7,8-tetrahydrofolate + NADP(+)</text>
        <dbReference type="Rhea" id="RHEA:62372"/>
        <dbReference type="Rhea" id="RHEA-COMP:10167"/>
        <dbReference type="Rhea" id="RHEA-COMP:10193"/>
        <dbReference type="ChEBI" id="CHEBI:15378"/>
        <dbReference type="ChEBI" id="CHEBI:15636"/>
        <dbReference type="ChEBI" id="CHEBI:57453"/>
        <dbReference type="ChEBI" id="CHEBI:57783"/>
        <dbReference type="ChEBI" id="CHEBI:58349"/>
        <dbReference type="ChEBI" id="CHEBI:65315"/>
        <dbReference type="ChEBI" id="CHEBI:74447"/>
        <dbReference type="EC" id="2.1.1.74"/>
    </reaction>
</comment>
<organism evidence="13 14">
    <name type="scientific">Desulfurobacterium atlanticum</name>
    <dbReference type="NCBI Taxonomy" id="240169"/>
    <lineage>
        <taxon>Bacteria</taxon>
        <taxon>Pseudomonadati</taxon>
        <taxon>Aquificota</taxon>
        <taxon>Aquificia</taxon>
        <taxon>Desulfurobacteriales</taxon>
        <taxon>Desulfurobacteriaceae</taxon>
        <taxon>Desulfurobacterium</taxon>
    </lineage>
</organism>
<keyword evidence="7 11" id="KW-0819">tRNA processing</keyword>
<dbReference type="PANTHER" id="PTHR11806">
    <property type="entry name" value="GLUCOSE INHIBITED DIVISION PROTEIN A"/>
    <property type="match status" value="1"/>
</dbReference>
<comment type="similarity">
    <text evidence="11">Belongs to the MnmG family. TrmFO subfamily.</text>
</comment>
<dbReference type="SUPFAM" id="SSF51905">
    <property type="entry name" value="FAD/NAD(P)-binding domain"/>
    <property type="match status" value="1"/>
</dbReference>
<dbReference type="InterPro" id="IPR020595">
    <property type="entry name" value="MnmG-rel_CS"/>
</dbReference>
<evidence type="ECO:0000256" key="11">
    <source>
        <dbReference type="HAMAP-Rule" id="MF_01037"/>
    </source>
</evidence>
<comment type="catalytic activity">
    <reaction evidence="11">
        <text>uridine(54) in tRNA + (6R)-5,10-methylene-5,6,7,8-tetrahydrofolate + NADH + H(+) = 5-methyluridine(54) in tRNA + (6S)-5,6,7,8-tetrahydrofolate + NAD(+)</text>
        <dbReference type="Rhea" id="RHEA:16873"/>
        <dbReference type="Rhea" id="RHEA-COMP:10167"/>
        <dbReference type="Rhea" id="RHEA-COMP:10193"/>
        <dbReference type="ChEBI" id="CHEBI:15378"/>
        <dbReference type="ChEBI" id="CHEBI:15636"/>
        <dbReference type="ChEBI" id="CHEBI:57453"/>
        <dbReference type="ChEBI" id="CHEBI:57540"/>
        <dbReference type="ChEBI" id="CHEBI:57945"/>
        <dbReference type="ChEBI" id="CHEBI:65315"/>
        <dbReference type="ChEBI" id="CHEBI:74447"/>
        <dbReference type="EC" id="2.1.1.74"/>
    </reaction>
</comment>
<dbReference type="InterPro" id="IPR036188">
    <property type="entry name" value="FAD/NAD-bd_sf"/>
</dbReference>
<name>A0A238Y2K7_9BACT</name>
<comment type="function">
    <text evidence="11">Catalyzes the folate-dependent formation of 5-methyl-uridine at position 54 (M-5-U54) in all tRNAs.</text>
</comment>
<dbReference type="GO" id="GO:0050660">
    <property type="term" value="F:flavin adenine dinucleotide binding"/>
    <property type="evidence" value="ECO:0007669"/>
    <property type="project" value="UniProtKB-UniRule"/>
</dbReference>
<evidence type="ECO:0000256" key="9">
    <source>
        <dbReference type="ARBA" id="ARBA00022857"/>
    </source>
</evidence>
<dbReference type="EMBL" id="FZOB01000002">
    <property type="protein sequence ID" value="SNR64549.1"/>
    <property type="molecule type" value="Genomic_DNA"/>
</dbReference>
<feature type="binding site" evidence="11">
    <location>
        <begin position="8"/>
        <end position="13"/>
    </location>
    <ligand>
        <name>FAD</name>
        <dbReference type="ChEBI" id="CHEBI:57692"/>
    </ligand>
</feature>
<dbReference type="InterPro" id="IPR002218">
    <property type="entry name" value="MnmG-rel"/>
</dbReference>
<dbReference type="NCBIfam" id="TIGR00137">
    <property type="entry name" value="gid_trmFO"/>
    <property type="match status" value="1"/>
</dbReference>
<evidence type="ECO:0000256" key="10">
    <source>
        <dbReference type="ARBA" id="ARBA00023027"/>
    </source>
</evidence>
<proteinExistence type="inferred from homology"/>
<keyword evidence="5 11" id="KW-0285">Flavoprotein</keyword>
<dbReference type="Pfam" id="PF01134">
    <property type="entry name" value="GIDA"/>
    <property type="match status" value="1"/>
</dbReference>
<keyword evidence="10 11" id="KW-0520">NAD</keyword>
<evidence type="ECO:0000256" key="7">
    <source>
        <dbReference type="ARBA" id="ARBA00022694"/>
    </source>
</evidence>
<protein>
    <recommendedName>
        <fullName evidence="11">Methylenetetrahydrofolate--tRNA-(uracil-5-)-methyltransferase TrmFO</fullName>
        <ecNumber evidence="11">2.1.1.74</ecNumber>
    </recommendedName>
    <alternativeName>
        <fullName evidence="11">Folate-dependent tRNA (uracil-5-)-methyltransferase</fullName>
    </alternativeName>
    <alternativeName>
        <fullName evidence="11">Folate-dependent tRNA(M-5-U54)-methyltransferase</fullName>
    </alternativeName>
</protein>
<sequence length="434" mass="48300">MENVSVIGGGLAGVEAAWQLANKGFKVNLYEMRPKKKTPAHKTDFLAELVCSNTLGGIEETTPRGLLKKEMETLGSLVIEAAKNTSVPAGGALAVDREKFAQYITKKIENHPNITVVRQEITSIPENGITIVATGPLTSDRFSSYLTDFLGEESLSFYDAIAPIIYADTVDYSKCFWASRYGKGGNDYLNCPMTEEEYSRFYKALINAEKVPLKEFEKEAYFEGCMPIEEMARRGKETLLFGPLKPVGLIDPKTGKRPFAVVQLRKENSEGTLLNMVGFQTKLTYPEQKRVFRLIPGLENVEFARYGSIHRNTFINSPKLLLPTLQLKKNPTVFFAGQITGVEGYPESAATGIIAGINAAKLMKGEEIKPPPETTMIGGLLKYICEADPDQFQPMNANFGLLPAVKIKGKRNRRKFQAERALKELEKWKENYLG</sequence>
<accession>A0A238Y2K7</accession>
<feature type="domain" description="MnmG N-terminal" evidence="12">
    <location>
        <begin position="4"/>
        <end position="367"/>
    </location>
</feature>
<comment type="subcellular location">
    <subcellularLocation>
        <location evidence="11">Cytoplasm</location>
    </subcellularLocation>
</comment>
<keyword evidence="8 11" id="KW-0274">FAD</keyword>
<dbReference type="HAMAP" id="MF_01037">
    <property type="entry name" value="TrmFO"/>
    <property type="match status" value="1"/>
</dbReference>
<dbReference type="PROSITE" id="PS01281">
    <property type="entry name" value="GIDA_2"/>
    <property type="match status" value="1"/>
</dbReference>
<evidence type="ECO:0000313" key="14">
    <source>
        <dbReference type="Proteomes" id="UP000198405"/>
    </source>
</evidence>
<evidence type="ECO:0000256" key="5">
    <source>
        <dbReference type="ARBA" id="ARBA00022630"/>
    </source>
</evidence>
<evidence type="ECO:0000256" key="6">
    <source>
        <dbReference type="ARBA" id="ARBA00022679"/>
    </source>
</evidence>
<evidence type="ECO:0000259" key="12">
    <source>
        <dbReference type="Pfam" id="PF01134"/>
    </source>
</evidence>
<dbReference type="PANTHER" id="PTHR11806:SF2">
    <property type="entry name" value="METHYLENETETRAHYDROFOLATE--TRNA-(URACIL-5-)-METHYLTRANSFERASE TRMFO"/>
    <property type="match status" value="1"/>
</dbReference>
<keyword evidence="9 11" id="KW-0521">NADP</keyword>
<comment type="function">
    <text evidence="2">NAD-binding protein involved in the addition of a carboxymethylaminomethyl (cmnm) group at the wobble position (U34) of certain tRNAs, forming tRNA-cmnm(5)s(2)U34.</text>
</comment>
<dbReference type="GO" id="GO:0030488">
    <property type="term" value="P:tRNA methylation"/>
    <property type="evidence" value="ECO:0007669"/>
    <property type="project" value="TreeGrafter"/>
</dbReference>
<comment type="cofactor">
    <cofactor evidence="1 11">
        <name>FAD</name>
        <dbReference type="ChEBI" id="CHEBI:57692"/>
    </cofactor>
</comment>
<evidence type="ECO:0000256" key="2">
    <source>
        <dbReference type="ARBA" id="ARBA00003717"/>
    </source>
</evidence>
<evidence type="ECO:0000256" key="1">
    <source>
        <dbReference type="ARBA" id="ARBA00001974"/>
    </source>
</evidence>
<evidence type="ECO:0000256" key="8">
    <source>
        <dbReference type="ARBA" id="ARBA00022827"/>
    </source>
</evidence>
<gene>
    <name evidence="11" type="primary">trmFO</name>
    <name evidence="13" type="ORF">SAMN06265340_10213</name>
</gene>
<dbReference type="OrthoDB" id="9803114at2"/>
<dbReference type="AlphaFoldDB" id="A0A238Y2K7"/>
<dbReference type="NCBIfam" id="NF003739">
    <property type="entry name" value="PRK05335.1"/>
    <property type="match status" value="1"/>
</dbReference>
<evidence type="ECO:0000256" key="3">
    <source>
        <dbReference type="ARBA" id="ARBA00022490"/>
    </source>
</evidence>
<dbReference type="InterPro" id="IPR040131">
    <property type="entry name" value="MnmG_N"/>
</dbReference>
<evidence type="ECO:0000313" key="13">
    <source>
        <dbReference type="EMBL" id="SNR64549.1"/>
    </source>
</evidence>
<dbReference type="InterPro" id="IPR004417">
    <property type="entry name" value="TrmFO"/>
</dbReference>
<keyword evidence="3 11" id="KW-0963">Cytoplasm</keyword>
<dbReference type="EC" id="2.1.1.74" evidence="11"/>
<dbReference type="Proteomes" id="UP000198405">
    <property type="component" value="Unassembled WGS sequence"/>
</dbReference>
<dbReference type="RefSeq" id="WP_089322369.1">
    <property type="nucleotide sequence ID" value="NZ_FZOB01000002.1"/>
</dbReference>